<dbReference type="GO" id="GO:0005576">
    <property type="term" value="C:extracellular region"/>
    <property type="evidence" value="ECO:0007669"/>
    <property type="project" value="UniProtKB-SubCell"/>
</dbReference>
<evidence type="ECO:0000256" key="3">
    <source>
        <dbReference type="ARBA" id="ARBA00022801"/>
    </source>
</evidence>
<dbReference type="GO" id="GO:0045493">
    <property type="term" value="P:xylan catabolic process"/>
    <property type="evidence" value="ECO:0007669"/>
    <property type="project" value="UniProtKB-UniRule"/>
</dbReference>
<dbReference type="InterPro" id="IPR050955">
    <property type="entry name" value="Plant_Biomass_Hydrol_Est"/>
</dbReference>
<dbReference type="HOGENOM" id="CLU_027551_1_1_1"/>
<dbReference type="PANTHER" id="PTHR43037:SF5">
    <property type="entry name" value="FERULOYL ESTERASE"/>
    <property type="match status" value="1"/>
</dbReference>
<protein>
    <recommendedName>
        <fullName evidence="6">Carboxylic ester hydrolase</fullName>
        <ecNumber evidence="6">3.1.1.-</ecNumber>
    </recommendedName>
</protein>
<dbReference type="SMART" id="SM00236">
    <property type="entry name" value="fCBD"/>
    <property type="match status" value="1"/>
</dbReference>
<dbReference type="VEuPathDB" id="FungiDB:CHGG_10122"/>
<dbReference type="Gene3D" id="3.40.50.1820">
    <property type="entry name" value="alpha/beta hydrolase"/>
    <property type="match status" value="1"/>
</dbReference>
<evidence type="ECO:0000313" key="9">
    <source>
        <dbReference type="Proteomes" id="UP000001056"/>
    </source>
</evidence>
<evidence type="ECO:0000256" key="2">
    <source>
        <dbReference type="ARBA" id="ARBA00022729"/>
    </source>
</evidence>
<dbReference type="EMBL" id="CH408035">
    <property type="protein sequence ID" value="EAQ83718.1"/>
    <property type="molecule type" value="Genomic_DNA"/>
</dbReference>
<proteinExistence type="inferred from homology"/>
<dbReference type="InterPro" id="IPR029058">
    <property type="entry name" value="AB_hydrolase_fold"/>
</dbReference>
<dbReference type="OrthoDB" id="2425929at2759"/>
<feature type="signal peptide" evidence="6">
    <location>
        <begin position="1"/>
        <end position="19"/>
    </location>
</feature>
<keyword evidence="6" id="KW-0964">Secreted</keyword>
<dbReference type="EC" id="3.1.1.-" evidence="6"/>
<keyword evidence="9" id="KW-1185">Reference proteome</keyword>
<keyword evidence="5 6" id="KW-0624">Polysaccharide degradation</keyword>
<dbReference type="PROSITE" id="PS51164">
    <property type="entry name" value="CBM1_2"/>
    <property type="match status" value="1"/>
</dbReference>
<keyword evidence="2 6" id="KW-0732">Signal</keyword>
<comment type="subcellular location">
    <subcellularLocation>
        <location evidence="6">Secreted</location>
    </subcellularLocation>
</comment>
<reference evidence="9" key="1">
    <citation type="journal article" date="2015" name="Genome Announc.">
        <title>Draft genome sequence of the cellulolytic fungus Chaetomium globosum.</title>
        <authorList>
            <person name="Cuomo C.A."/>
            <person name="Untereiner W.A."/>
            <person name="Ma L.-J."/>
            <person name="Grabherr M."/>
            <person name="Birren B.W."/>
        </authorList>
    </citation>
    <scope>NUCLEOTIDE SEQUENCE [LARGE SCALE GENOMIC DNA]</scope>
    <source>
        <strain evidence="9">ATCC 6205 / CBS 148.51 / DSM 1962 / NBRC 6347 / NRRL 1970</strain>
    </source>
</reference>
<evidence type="ECO:0000313" key="8">
    <source>
        <dbReference type="EMBL" id="EAQ83718.1"/>
    </source>
</evidence>
<dbReference type="RefSeq" id="XP_001228049.1">
    <property type="nucleotide sequence ID" value="XM_001228048.1"/>
</dbReference>
<keyword evidence="1 6" id="KW-0719">Serine esterase</keyword>
<evidence type="ECO:0000256" key="6">
    <source>
        <dbReference type="RuleBase" id="RU367147"/>
    </source>
</evidence>
<dbReference type="eggNOG" id="ENOG502QTDU">
    <property type="taxonomic scope" value="Eukaryota"/>
</dbReference>
<dbReference type="Pfam" id="PF10503">
    <property type="entry name" value="Esterase_PHB"/>
    <property type="match status" value="1"/>
</dbReference>
<dbReference type="GO" id="GO:0052689">
    <property type="term" value="F:carboxylic ester hydrolase activity"/>
    <property type="evidence" value="ECO:0007669"/>
    <property type="project" value="UniProtKB-KW"/>
</dbReference>
<evidence type="ECO:0000256" key="4">
    <source>
        <dbReference type="ARBA" id="ARBA00023277"/>
    </source>
</evidence>
<sequence length="413" mass="43054">MKLLPTLAATLLSSTLTHAATLTQITSPFGPNPRNTSFHLYAPSTLSPSPAILVNPHWCHGTAQAAFAGSQWAALADRHGFLVIYPGSSPAAGDQCWDVSSAETLTHDGGGDSLGIVSMVRWTLERYGADPARVFVTGVSSGGMMTQVLVGAYPDVFAAGAAFAGVPFGCFAPGDNQGEFGYWNGECATGEVTHTPAEWGDLVRAAYPGYDGWRPKVQIFHGTKDEVVSYVNHGEGVKLWTNVLGLSDAPVSVVPDTPLAGWTKSVYGENGWFEAYSAEGVPHDIKVQENTVMAFFELNCTTGCFSWGQEGAPSGGQPSLSSAPATPISTFTTATTTGVTPSSTAVVATTTTAAACETKTVRGGVPLWSQCGGMGYVGASACANGECSSYNPYYYQPVDLGFLTSAEGPNSKP</sequence>
<comment type="function">
    <text evidence="6">Esterase involved in the hydrolysis of xylan, a major structural heterogeneous polysaccharide found in plant biomass representing the second most abundant polysaccharide in the biosphere, after cellulose.</text>
</comment>
<dbReference type="SUPFAM" id="SSF57180">
    <property type="entry name" value="Cellulose-binding domain"/>
    <property type="match status" value="1"/>
</dbReference>
<dbReference type="InterPro" id="IPR000254">
    <property type="entry name" value="CBD"/>
</dbReference>
<dbReference type="NCBIfam" id="TIGR01840">
    <property type="entry name" value="esterase_phb"/>
    <property type="match status" value="1"/>
</dbReference>
<evidence type="ECO:0000256" key="1">
    <source>
        <dbReference type="ARBA" id="ARBA00022487"/>
    </source>
</evidence>
<evidence type="ECO:0000256" key="5">
    <source>
        <dbReference type="ARBA" id="ARBA00023326"/>
    </source>
</evidence>
<evidence type="ECO:0000259" key="7">
    <source>
        <dbReference type="PROSITE" id="PS51164"/>
    </source>
</evidence>
<dbReference type="InterPro" id="IPR035971">
    <property type="entry name" value="CBD_sf"/>
</dbReference>
<keyword evidence="3 6" id="KW-0378">Hydrolase</keyword>
<dbReference type="GeneID" id="4396848"/>
<comment type="similarity">
    <text evidence="6">Belongs to the carbohydrate esterase 1 (CE1) family.</text>
</comment>
<dbReference type="AlphaFoldDB" id="Q2GPI2"/>
<keyword evidence="4 6" id="KW-0119">Carbohydrate metabolism</keyword>
<feature type="domain" description="CBM1" evidence="7">
    <location>
        <begin position="363"/>
        <end position="398"/>
    </location>
</feature>
<dbReference type="InterPro" id="IPR010126">
    <property type="entry name" value="Esterase_phb"/>
</dbReference>
<dbReference type="PANTHER" id="PTHR43037">
    <property type="entry name" value="UNNAMED PRODUCT-RELATED"/>
    <property type="match status" value="1"/>
</dbReference>
<dbReference type="OMA" id="NPHWCHG"/>
<organism evidence="8 9">
    <name type="scientific">Chaetomium globosum (strain ATCC 6205 / CBS 148.51 / DSM 1962 / NBRC 6347 / NRRL 1970)</name>
    <name type="common">Soil fungus</name>
    <dbReference type="NCBI Taxonomy" id="306901"/>
    <lineage>
        <taxon>Eukaryota</taxon>
        <taxon>Fungi</taxon>
        <taxon>Dikarya</taxon>
        <taxon>Ascomycota</taxon>
        <taxon>Pezizomycotina</taxon>
        <taxon>Sordariomycetes</taxon>
        <taxon>Sordariomycetidae</taxon>
        <taxon>Sordariales</taxon>
        <taxon>Chaetomiaceae</taxon>
        <taxon>Chaetomium</taxon>
    </lineage>
</organism>
<accession>Q2GPI2</accession>
<dbReference type="GO" id="GO:0030248">
    <property type="term" value="F:cellulose binding"/>
    <property type="evidence" value="ECO:0007669"/>
    <property type="project" value="InterPro"/>
</dbReference>
<feature type="chain" id="PRO_5029033279" description="Carboxylic ester hydrolase" evidence="6">
    <location>
        <begin position="20"/>
        <end position="413"/>
    </location>
</feature>
<gene>
    <name evidence="8" type="ORF">CHGG_10122</name>
</gene>
<dbReference type="SUPFAM" id="SSF53474">
    <property type="entry name" value="alpha/beta-Hydrolases"/>
    <property type="match status" value="2"/>
</dbReference>
<name>Q2GPI2_CHAGB</name>
<dbReference type="Proteomes" id="UP000001056">
    <property type="component" value="Unassembled WGS sequence"/>
</dbReference>
<dbReference type="Pfam" id="PF00734">
    <property type="entry name" value="CBM_1"/>
    <property type="match status" value="1"/>
</dbReference>
<dbReference type="InParanoid" id="Q2GPI2"/>